<proteinExistence type="inferred from homology"/>
<dbReference type="InterPro" id="IPR010213">
    <property type="entry name" value="TF_NusA"/>
</dbReference>
<dbReference type="InterPro" id="IPR058582">
    <property type="entry name" value="KH_NusA_2nd"/>
</dbReference>
<keyword evidence="10" id="KW-1185">Reference proteome</keyword>
<evidence type="ECO:0000256" key="7">
    <source>
        <dbReference type="HAMAP-Rule" id="MF_00945"/>
    </source>
</evidence>
<dbReference type="AlphaFoldDB" id="A0A3D8IP96"/>
<dbReference type="NCBIfam" id="TIGR01953">
    <property type="entry name" value="NusA"/>
    <property type="match status" value="1"/>
</dbReference>
<evidence type="ECO:0000313" key="10">
    <source>
        <dbReference type="Proteomes" id="UP000256379"/>
    </source>
</evidence>
<dbReference type="Proteomes" id="UP000256379">
    <property type="component" value="Unassembled WGS sequence"/>
</dbReference>
<dbReference type="InterPro" id="IPR009019">
    <property type="entry name" value="KH_sf_prok-type"/>
</dbReference>
<dbReference type="FunFam" id="3.30.300.20:FF:000002">
    <property type="entry name" value="Transcription termination/antitermination protein NusA"/>
    <property type="match status" value="1"/>
</dbReference>
<dbReference type="SUPFAM" id="SSF54814">
    <property type="entry name" value="Prokaryotic type KH domain (KH-domain type II)"/>
    <property type="match status" value="2"/>
</dbReference>
<keyword evidence="5 7" id="KW-0805">Transcription regulation</keyword>
<comment type="function">
    <text evidence="7">Participates in both transcription termination and antitermination.</text>
</comment>
<dbReference type="GO" id="GO:0006353">
    <property type="term" value="P:DNA-templated transcription termination"/>
    <property type="evidence" value="ECO:0007669"/>
    <property type="project" value="UniProtKB-UniRule"/>
</dbReference>
<organism evidence="9 10">
    <name type="scientific">Helicobacter didelphidarum</name>
    <dbReference type="NCBI Taxonomy" id="2040648"/>
    <lineage>
        <taxon>Bacteria</taxon>
        <taxon>Pseudomonadati</taxon>
        <taxon>Campylobacterota</taxon>
        <taxon>Epsilonproteobacteria</taxon>
        <taxon>Campylobacterales</taxon>
        <taxon>Helicobacteraceae</taxon>
        <taxon>Helicobacter</taxon>
    </lineage>
</organism>
<evidence type="ECO:0000256" key="4">
    <source>
        <dbReference type="ARBA" id="ARBA00022884"/>
    </source>
</evidence>
<dbReference type="InterPro" id="IPR030842">
    <property type="entry name" value="TF_NusA_bacterial"/>
</dbReference>
<dbReference type="Pfam" id="PF13184">
    <property type="entry name" value="KH_NusA_1st"/>
    <property type="match status" value="1"/>
</dbReference>
<evidence type="ECO:0000313" key="9">
    <source>
        <dbReference type="EMBL" id="RDU67042.1"/>
    </source>
</evidence>
<accession>A0A3D8IP96</accession>
<dbReference type="GO" id="GO:0003723">
    <property type="term" value="F:RNA binding"/>
    <property type="evidence" value="ECO:0007669"/>
    <property type="project" value="UniProtKB-UniRule"/>
</dbReference>
<dbReference type="RefSeq" id="WP_115542337.1">
    <property type="nucleotide sequence ID" value="NZ_NXLQ01000002.1"/>
</dbReference>
<dbReference type="HAMAP" id="MF_00945_B">
    <property type="entry name" value="NusA_B"/>
    <property type="match status" value="1"/>
</dbReference>
<feature type="domain" description="S1 motif" evidence="8">
    <location>
        <begin position="136"/>
        <end position="203"/>
    </location>
</feature>
<dbReference type="GO" id="GO:0005829">
    <property type="term" value="C:cytosol"/>
    <property type="evidence" value="ECO:0007669"/>
    <property type="project" value="TreeGrafter"/>
</dbReference>
<keyword evidence="1 7" id="KW-0806">Transcription termination</keyword>
<dbReference type="CDD" id="cd02134">
    <property type="entry name" value="KH-II_NusA_rpt1"/>
    <property type="match status" value="1"/>
</dbReference>
<dbReference type="InterPro" id="IPR013735">
    <property type="entry name" value="TF_NusA_N"/>
</dbReference>
<dbReference type="Gene3D" id="3.30.1480.10">
    <property type="entry name" value="NusA, N-terminal domain"/>
    <property type="match status" value="1"/>
</dbReference>
<dbReference type="Pfam" id="PF26594">
    <property type="entry name" value="KH_NusA_2nd"/>
    <property type="match status" value="1"/>
</dbReference>
<keyword evidence="2 7" id="KW-0963">Cytoplasm</keyword>
<dbReference type="Pfam" id="PF08529">
    <property type="entry name" value="NusA_N"/>
    <property type="match status" value="1"/>
</dbReference>
<gene>
    <name evidence="7" type="primary">nusA</name>
    <name evidence="9" type="ORF">CQA53_01920</name>
</gene>
<dbReference type="SMART" id="SM00316">
    <property type="entry name" value="S1"/>
    <property type="match status" value="1"/>
</dbReference>
<dbReference type="SUPFAM" id="SSF50249">
    <property type="entry name" value="Nucleic acid-binding proteins"/>
    <property type="match status" value="1"/>
</dbReference>
<evidence type="ECO:0000256" key="6">
    <source>
        <dbReference type="ARBA" id="ARBA00023163"/>
    </source>
</evidence>
<comment type="subcellular location">
    <subcellularLocation>
        <location evidence="7">Cytoplasm</location>
    </subcellularLocation>
</comment>
<dbReference type="GO" id="GO:0003700">
    <property type="term" value="F:DNA-binding transcription factor activity"/>
    <property type="evidence" value="ECO:0007669"/>
    <property type="project" value="InterPro"/>
</dbReference>
<dbReference type="EMBL" id="NXLQ01000002">
    <property type="protein sequence ID" value="RDU67042.1"/>
    <property type="molecule type" value="Genomic_DNA"/>
</dbReference>
<dbReference type="SUPFAM" id="SSF69705">
    <property type="entry name" value="Transcription factor NusA, N-terminal domain"/>
    <property type="match status" value="1"/>
</dbReference>
<comment type="subunit">
    <text evidence="7">Monomer. Binds directly to the core enzyme of the DNA-dependent RNA polymerase and to nascent RNA.</text>
</comment>
<sequence>MEKVIDIVSAIASENGLPENLVLEAIKESMIKMAQKEINEDANFVVLEDSDTKDLRLAQKMIVCDDKDFDNTMESTHISLTEASKLVESVNIGDELEYQIDLESMNRNAVNSIFYEINFQIQRLNEQEILRRIEKNINHIIIGIVVNIDNDENTTLEFDDTRGILPLKNRIKGEKFKIGQSVRCILKSARITRNGLKIELSRTTPKMLEELLMLEVPEIKDGEVIIQKIARIPGEKAKVALFTNNPKIDPIGSAVGSKGVRISAVSKELHGESIDCIEYSNVPEIFIAKALSPAQILSVKIQKEYENQDIESESQEKKPLAIVQIMQSQKPKAIGRHGVNIRLASMLTGYDFELKEVIEKEAKEQKENMNDGDSRDEKKLGLEALESLFKGNS</sequence>
<dbReference type="PANTHER" id="PTHR22648">
    <property type="entry name" value="TRANSCRIPTION TERMINATION FACTOR NUSA"/>
    <property type="match status" value="1"/>
</dbReference>
<evidence type="ECO:0000256" key="1">
    <source>
        <dbReference type="ARBA" id="ARBA00022472"/>
    </source>
</evidence>
<dbReference type="PANTHER" id="PTHR22648:SF0">
    <property type="entry name" value="TRANSCRIPTION TERMINATION_ANTITERMINATION PROTEIN NUSA"/>
    <property type="match status" value="1"/>
</dbReference>
<evidence type="ECO:0000259" key="8">
    <source>
        <dbReference type="SMART" id="SM00316"/>
    </source>
</evidence>
<keyword evidence="3 7" id="KW-0889">Transcription antitermination</keyword>
<evidence type="ECO:0000256" key="2">
    <source>
        <dbReference type="ARBA" id="ARBA00022490"/>
    </source>
</evidence>
<evidence type="ECO:0000256" key="5">
    <source>
        <dbReference type="ARBA" id="ARBA00023015"/>
    </source>
</evidence>
<dbReference type="OrthoDB" id="9807233at2"/>
<dbReference type="GO" id="GO:0031564">
    <property type="term" value="P:transcription antitermination"/>
    <property type="evidence" value="ECO:0007669"/>
    <property type="project" value="UniProtKB-UniRule"/>
</dbReference>
<dbReference type="InterPro" id="IPR012340">
    <property type="entry name" value="NA-bd_OB-fold"/>
</dbReference>
<evidence type="ECO:0000256" key="3">
    <source>
        <dbReference type="ARBA" id="ARBA00022814"/>
    </source>
</evidence>
<dbReference type="InterPro" id="IPR025249">
    <property type="entry name" value="TF_NusA_KH_1st"/>
</dbReference>
<dbReference type="Gene3D" id="2.40.50.140">
    <property type="entry name" value="Nucleic acid-binding proteins"/>
    <property type="match status" value="1"/>
</dbReference>
<protein>
    <recommendedName>
        <fullName evidence="7">Transcription termination/antitermination protein NusA</fullName>
    </recommendedName>
</protein>
<keyword evidence="6 7" id="KW-0804">Transcription</keyword>
<reference evidence="9 10" key="1">
    <citation type="submission" date="2018-04" db="EMBL/GenBank/DDBJ databases">
        <title>Novel Campyloabacter and Helicobacter Species and Strains.</title>
        <authorList>
            <person name="Mannion A.J."/>
            <person name="Shen Z."/>
            <person name="Fox J.G."/>
        </authorList>
    </citation>
    <scope>NUCLEOTIDE SEQUENCE [LARGE SCALE GENOMIC DNA]</scope>
    <source>
        <strain evidence="9 10">MIT 17-337</strain>
    </source>
</reference>
<dbReference type="InterPro" id="IPR003029">
    <property type="entry name" value="S1_domain"/>
</dbReference>
<dbReference type="InterPro" id="IPR036555">
    <property type="entry name" value="NusA_N_sf"/>
</dbReference>
<dbReference type="Gene3D" id="3.30.300.20">
    <property type="match status" value="2"/>
</dbReference>
<comment type="caution">
    <text evidence="9">The sequence shown here is derived from an EMBL/GenBank/DDBJ whole genome shotgun (WGS) entry which is preliminary data.</text>
</comment>
<comment type="similarity">
    <text evidence="7">Belongs to the NusA family.</text>
</comment>
<name>A0A3D8IP96_9HELI</name>
<keyword evidence="4 7" id="KW-0694">RNA-binding</keyword>
<dbReference type="InterPro" id="IPR015946">
    <property type="entry name" value="KH_dom-like_a/b"/>
</dbReference>